<proteinExistence type="predicted"/>
<reference evidence="1 2" key="1">
    <citation type="journal article" date="2019" name="Sci. Rep.">
        <title>Orb-weaving spider Araneus ventricosus genome elucidates the spidroin gene catalogue.</title>
        <authorList>
            <person name="Kono N."/>
            <person name="Nakamura H."/>
            <person name="Ohtoshi R."/>
            <person name="Moran D.A.P."/>
            <person name="Shinohara A."/>
            <person name="Yoshida Y."/>
            <person name="Fujiwara M."/>
            <person name="Mori M."/>
            <person name="Tomita M."/>
            <person name="Arakawa K."/>
        </authorList>
    </citation>
    <scope>NUCLEOTIDE SEQUENCE [LARGE SCALE GENOMIC DNA]</scope>
</reference>
<dbReference type="Proteomes" id="UP000499080">
    <property type="component" value="Unassembled WGS sequence"/>
</dbReference>
<dbReference type="AlphaFoldDB" id="A0A4Y2LY56"/>
<evidence type="ECO:0000313" key="2">
    <source>
        <dbReference type="Proteomes" id="UP000499080"/>
    </source>
</evidence>
<dbReference type="EMBL" id="BGPR01006473">
    <property type="protein sequence ID" value="GBN19284.1"/>
    <property type="molecule type" value="Genomic_DNA"/>
</dbReference>
<evidence type="ECO:0000313" key="1">
    <source>
        <dbReference type="EMBL" id="GBN19284.1"/>
    </source>
</evidence>
<comment type="caution">
    <text evidence="1">The sequence shown here is derived from an EMBL/GenBank/DDBJ whole genome shotgun (WGS) entry which is preliminary data.</text>
</comment>
<keyword evidence="2" id="KW-1185">Reference proteome</keyword>
<gene>
    <name evidence="1" type="ORF">AVEN_254247_1</name>
</gene>
<name>A0A4Y2LY56_ARAVE</name>
<protein>
    <submittedName>
        <fullName evidence="1">Uncharacterized protein</fullName>
    </submittedName>
</protein>
<accession>A0A4Y2LY56</accession>
<organism evidence="1 2">
    <name type="scientific">Araneus ventricosus</name>
    <name type="common">Orbweaver spider</name>
    <name type="synonym">Epeira ventricosa</name>
    <dbReference type="NCBI Taxonomy" id="182803"/>
    <lineage>
        <taxon>Eukaryota</taxon>
        <taxon>Metazoa</taxon>
        <taxon>Ecdysozoa</taxon>
        <taxon>Arthropoda</taxon>
        <taxon>Chelicerata</taxon>
        <taxon>Arachnida</taxon>
        <taxon>Araneae</taxon>
        <taxon>Araneomorphae</taxon>
        <taxon>Entelegynae</taxon>
        <taxon>Araneoidea</taxon>
        <taxon>Araneidae</taxon>
        <taxon>Araneus</taxon>
    </lineage>
</organism>
<sequence>MASVSTAIRRGGERERKGFMDRVSKWKGDNSWARIDIPLHLVVAGNESRSFVEEVFRSKPTPSRALLFDSEPDQSNFFIWMLATIRDRNGSYFKTPISPPN</sequence>